<dbReference type="InterPro" id="IPR004107">
    <property type="entry name" value="Integrase_SAM-like_N"/>
</dbReference>
<reference evidence="3 4" key="1">
    <citation type="submission" date="2016-10" db="EMBL/GenBank/DDBJ databases">
        <authorList>
            <person name="de Groot N.N."/>
        </authorList>
    </citation>
    <scope>NUCLEOTIDE SEQUENCE [LARGE SCALE GENOMIC DNA]</scope>
    <source>
        <strain evidence="3 4">DSM 21771</strain>
    </source>
</reference>
<dbReference type="InterPro" id="IPR011010">
    <property type="entry name" value="DNA_brk_join_enz"/>
</dbReference>
<dbReference type="EMBL" id="FNEN01000009">
    <property type="protein sequence ID" value="SDI95827.1"/>
    <property type="molecule type" value="Genomic_DNA"/>
</dbReference>
<name>A0A1G8PTL3_9BACI</name>
<dbReference type="GO" id="GO:0015074">
    <property type="term" value="P:DNA integration"/>
    <property type="evidence" value="ECO:0007669"/>
    <property type="project" value="InterPro"/>
</dbReference>
<dbReference type="Pfam" id="PF14659">
    <property type="entry name" value="Phage_int_SAM_3"/>
    <property type="match status" value="1"/>
</dbReference>
<accession>A0A1G8PTL3</accession>
<evidence type="ECO:0000313" key="4">
    <source>
        <dbReference type="Proteomes" id="UP000198853"/>
    </source>
</evidence>
<evidence type="ECO:0000256" key="1">
    <source>
        <dbReference type="ARBA" id="ARBA00023125"/>
    </source>
</evidence>
<gene>
    <name evidence="3" type="ORF">SAMN04488123_109106</name>
</gene>
<protein>
    <submittedName>
        <fullName evidence="3">Phage integrase, N-terminal SAM-like domain</fullName>
    </submittedName>
</protein>
<evidence type="ECO:0000259" key="2">
    <source>
        <dbReference type="Pfam" id="PF14659"/>
    </source>
</evidence>
<dbReference type="Gene3D" id="1.10.150.130">
    <property type="match status" value="1"/>
</dbReference>
<keyword evidence="1" id="KW-0238">DNA-binding</keyword>
<dbReference type="SUPFAM" id="SSF56349">
    <property type="entry name" value="DNA breaking-rejoining enzymes"/>
    <property type="match status" value="1"/>
</dbReference>
<evidence type="ECO:0000313" key="3">
    <source>
        <dbReference type="EMBL" id="SDI95827.1"/>
    </source>
</evidence>
<dbReference type="Proteomes" id="UP000198853">
    <property type="component" value="Unassembled WGS sequence"/>
</dbReference>
<dbReference type="AlphaFoldDB" id="A0A1G8PTL3"/>
<dbReference type="InterPro" id="IPR010998">
    <property type="entry name" value="Integrase_recombinase_N"/>
</dbReference>
<keyword evidence="4" id="KW-1185">Reference proteome</keyword>
<feature type="domain" description="Integrase SAM-like N-terminal" evidence="2">
    <location>
        <begin position="1"/>
        <end position="52"/>
    </location>
</feature>
<proteinExistence type="predicted"/>
<sequence length="78" mass="9167">MWLAEYRENKAAKNTHKLDKLNIETRALHYFKNIRLKDITPALYQTFINYLMMIKDIANKPLISYTGQCTCPSSELLD</sequence>
<dbReference type="GO" id="GO:0003677">
    <property type="term" value="F:DNA binding"/>
    <property type="evidence" value="ECO:0007669"/>
    <property type="project" value="UniProtKB-KW"/>
</dbReference>
<organism evidence="3 4">
    <name type="scientific">Natribacillus halophilus</name>
    <dbReference type="NCBI Taxonomy" id="549003"/>
    <lineage>
        <taxon>Bacteria</taxon>
        <taxon>Bacillati</taxon>
        <taxon>Bacillota</taxon>
        <taxon>Bacilli</taxon>
        <taxon>Bacillales</taxon>
        <taxon>Bacillaceae</taxon>
        <taxon>Natribacillus</taxon>
    </lineage>
</organism>